<keyword evidence="3" id="KW-0472">Membrane</keyword>
<dbReference type="Gene3D" id="1.25.40.10">
    <property type="entry name" value="Tetratricopeptide repeat domain"/>
    <property type="match status" value="1"/>
</dbReference>
<feature type="transmembrane region" description="Helical" evidence="3">
    <location>
        <begin position="35"/>
        <end position="53"/>
    </location>
</feature>
<dbReference type="InterPro" id="IPR051263">
    <property type="entry name" value="C-type_cytochrome_biogenesis"/>
</dbReference>
<proteinExistence type="predicted"/>
<dbReference type="Pfam" id="PF13432">
    <property type="entry name" value="TPR_16"/>
    <property type="match status" value="1"/>
</dbReference>
<dbReference type="InterPro" id="IPR011990">
    <property type="entry name" value="TPR-like_helical_dom_sf"/>
</dbReference>
<comment type="caution">
    <text evidence="4">The sequence shown here is derived from an EMBL/GenBank/DDBJ whole genome shotgun (WGS) entry which is preliminary data.</text>
</comment>
<gene>
    <name evidence="4" type="ORF">HMPREF2130_08410</name>
</gene>
<sequence length="280" mass="30464">MNSSYWIIVGVILALLICSVLFLRLRPKESGRSCYLGFLVIPLIAGGVFYFLYLKDQRDPAATFERTGNVAQFIDAVSLLEQRVEANPEDYKGQLMLAHSYRAMGRYEESVARFGKAWPLIEKDPNNLALFAGALAIYRGGFEGKPLELIGQALALEADNPDAMMLLGGAMFQQGNYAEAIKSWERLLADKSIQEEDKIWIKEQLEEAKLAASDPEAYAELIKQREADIFGAGGGHPSGAMGSMMSEPVMGSPASGTRPSSGSGHPDFMLGAPVSGVKPH</sequence>
<keyword evidence="3" id="KW-0812">Transmembrane</keyword>
<evidence type="ECO:0000256" key="3">
    <source>
        <dbReference type="SAM" id="Phobius"/>
    </source>
</evidence>
<evidence type="ECO:0000256" key="1">
    <source>
        <dbReference type="ARBA" id="ARBA00022748"/>
    </source>
</evidence>
<dbReference type="PANTHER" id="PTHR47870">
    <property type="entry name" value="CYTOCHROME C-TYPE BIOGENESIS PROTEIN CCMH"/>
    <property type="match status" value="1"/>
</dbReference>
<protein>
    <submittedName>
        <fullName evidence="4">Uncharacterized protein</fullName>
    </submittedName>
</protein>
<dbReference type="SUPFAM" id="SSF48452">
    <property type="entry name" value="TPR-like"/>
    <property type="match status" value="1"/>
</dbReference>
<dbReference type="eggNOG" id="COG4235">
    <property type="taxonomic scope" value="Bacteria"/>
</dbReference>
<dbReference type="AlphaFoldDB" id="A0A095Z4R4"/>
<evidence type="ECO:0000256" key="2">
    <source>
        <dbReference type="SAM" id="MobiDB-lite"/>
    </source>
</evidence>
<feature type="transmembrane region" description="Helical" evidence="3">
    <location>
        <begin position="6"/>
        <end position="23"/>
    </location>
</feature>
<dbReference type="GO" id="GO:0017004">
    <property type="term" value="P:cytochrome complex assembly"/>
    <property type="evidence" value="ECO:0007669"/>
    <property type="project" value="UniProtKB-KW"/>
</dbReference>
<dbReference type="Proteomes" id="UP000029629">
    <property type="component" value="Unassembled WGS sequence"/>
</dbReference>
<keyword evidence="5" id="KW-1185">Reference proteome</keyword>
<keyword evidence="3" id="KW-1133">Transmembrane helix</keyword>
<reference evidence="4 5" key="1">
    <citation type="submission" date="2014-07" db="EMBL/GenBank/DDBJ databases">
        <authorList>
            <person name="McCorrison J."/>
            <person name="Sanka R."/>
            <person name="Torralba M."/>
            <person name="Gillis M."/>
            <person name="Haft D.H."/>
            <person name="Methe B."/>
            <person name="Sutton G."/>
            <person name="Nelson K.E."/>
        </authorList>
    </citation>
    <scope>NUCLEOTIDE SEQUENCE [LARGE SCALE GENOMIC DNA]</scope>
    <source>
        <strain evidence="4 5">DNF00040</strain>
    </source>
</reference>
<name>A0A095Z4R4_9BURK</name>
<feature type="region of interest" description="Disordered" evidence="2">
    <location>
        <begin position="248"/>
        <end position="280"/>
    </location>
</feature>
<keyword evidence="1" id="KW-0201">Cytochrome c-type biogenesis</keyword>
<dbReference type="OrthoDB" id="9776053at2"/>
<organism evidence="4 5">
    <name type="scientific">Oligella urethralis DNF00040</name>
    <dbReference type="NCBI Taxonomy" id="1401065"/>
    <lineage>
        <taxon>Bacteria</taxon>
        <taxon>Pseudomonadati</taxon>
        <taxon>Pseudomonadota</taxon>
        <taxon>Betaproteobacteria</taxon>
        <taxon>Burkholderiales</taxon>
        <taxon>Alcaligenaceae</taxon>
        <taxon>Oligella</taxon>
    </lineage>
</organism>
<accession>A0A095Z4R4</accession>
<dbReference type="RefSeq" id="WP_036559956.1">
    <property type="nucleotide sequence ID" value="NZ_JRNI01000036.1"/>
</dbReference>
<evidence type="ECO:0000313" key="5">
    <source>
        <dbReference type="Proteomes" id="UP000029629"/>
    </source>
</evidence>
<feature type="compositionally biased region" description="Polar residues" evidence="2">
    <location>
        <begin position="254"/>
        <end position="263"/>
    </location>
</feature>
<dbReference type="EMBL" id="JRNI01000036">
    <property type="protein sequence ID" value="KGF29720.1"/>
    <property type="molecule type" value="Genomic_DNA"/>
</dbReference>
<dbReference type="GO" id="GO:0005886">
    <property type="term" value="C:plasma membrane"/>
    <property type="evidence" value="ECO:0007669"/>
    <property type="project" value="TreeGrafter"/>
</dbReference>
<dbReference type="PANTHER" id="PTHR47870:SF1">
    <property type="entry name" value="CYTOCHROME C-TYPE BIOGENESIS PROTEIN CCMH"/>
    <property type="match status" value="1"/>
</dbReference>
<evidence type="ECO:0000313" key="4">
    <source>
        <dbReference type="EMBL" id="KGF29720.1"/>
    </source>
</evidence>